<evidence type="ECO:0000259" key="2">
    <source>
        <dbReference type="Pfam" id="PF08241"/>
    </source>
</evidence>
<dbReference type="InterPro" id="IPR050508">
    <property type="entry name" value="Methyltransf_Superfamily"/>
</dbReference>
<organism evidence="3 4">
    <name type="scientific">Candidatus Mycobacterium wuenschmannii</name>
    <dbReference type="NCBI Taxonomy" id="3027808"/>
    <lineage>
        <taxon>Bacteria</taxon>
        <taxon>Bacillati</taxon>
        <taxon>Actinomycetota</taxon>
        <taxon>Actinomycetes</taxon>
        <taxon>Mycobacteriales</taxon>
        <taxon>Mycobacteriaceae</taxon>
        <taxon>Mycobacterium</taxon>
    </lineage>
</organism>
<keyword evidence="1 3" id="KW-0489">Methyltransferase</keyword>
<dbReference type="PANTHER" id="PTHR42912">
    <property type="entry name" value="METHYLTRANSFERASE"/>
    <property type="match status" value="1"/>
</dbReference>
<dbReference type="Gene3D" id="3.40.50.150">
    <property type="entry name" value="Vaccinia Virus protein VP39"/>
    <property type="match status" value="1"/>
</dbReference>
<protein>
    <submittedName>
        <fullName evidence="3">Methyltransferase domain-containing protein</fullName>
    </submittedName>
</protein>
<evidence type="ECO:0000256" key="1">
    <source>
        <dbReference type="ARBA" id="ARBA00022603"/>
    </source>
</evidence>
<dbReference type="Pfam" id="PF08241">
    <property type="entry name" value="Methyltransf_11"/>
    <property type="match status" value="1"/>
</dbReference>
<feature type="domain" description="Methyltransferase type 11" evidence="2">
    <location>
        <begin position="55"/>
        <end position="147"/>
    </location>
</feature>
<dbReference type="SUPFAM" id="SSF53335">
    <property type="entry name" value="S-adenosyl-L-methionine-dependent methyltransferases"/>
    <property type="match status" value="1"/>
</dbReference>
<dbReference type="GO" id="GO:0008168">
    <property type="term" value="F:methyltransferase activity"/>
    <property type="evidence" value="ECO:0007669"/>
    <property type="project" value="UniProtKB-KW"/>
</dbReference>
<proteinExistence type="predicted"/>
<dbReference type="CDD" id="cd02440">
    <property type="entry name" value="AdoMet_MTases"/>
    <property type="match status" value="1"/>
</dbReference>
<keyword evidence="1 3" id="KW-0808">Transferase</keyword>
<gene>
    <name evidence="3" type="ORF">PT015_12220</name>
</gene>
<evidence type="ECO:0000313" key="3">
    <source>
        <dbReference type="EMBL" id="WIM85727.1"/>
    </source>
</evidence>
<keyword evidence="4" id="KW-1185">Reference proteome</keyword>
<dbReference type="InterPro" id="IPR029063">
    <property type="entry name" value="SAM-dependent_MTases_sf"/>
</dbReference>
<dbReference type="PANTHER" id="PTHR42912:SF93">
    <property type="entry name" value="N6-ADENOSINE-METHYLTRANSFERASE TMT1A"/>
    <property type="match status" value="1"/>
</dbReference>
<dbReference type="RefSeq" id="WP_285184746.1">
    <property type="nucleotide sequence ID" value="NZ_CP126981.1"/>
</dbReference>
<reference evidence="3 4" key="1">
    <citation type="journal article" date="2023" name="Microbiol. Resour. Announc.">
        <title>Complete Genome Sequence of Mycobacterium wuenschmanii, a novel Nontuberculous Mycobacterium Isolated from a captive population of Amazon Milk Frogs.</title>
        <authorList>
            <person name="Hicks J."/>
            <person name="Zeineldin M."/>
            <person name="Ward H."/>
            <person name="Wuenschmann A."/>
            <person name="Camp P."/>
            <person name="Farrell D."/>
            <person name="Lehman K."/>
            <person name="Thacker T."/>
            <person name="Cuthbert E."/>
        </authorList>
    </citation>
    <scope>NUCLEOTIDE SEQUENCE [LARGE SCALE GENOMIC DNA]</scope>
    <source>
        <strain evidence="3 4">Wuenschmanii</strain>
    </source>
</reference>
<dbReference type="EMBL" id="CP126981">
    <property type="protein sequence ID" value="WIM85727.1"/>
    <property type="molecule type" value="Genomic_DNA"/>
</dbReference>
<evidence type="ECO:0000313" key="4">
    <source>
        <dbReference type="Proteomes" id="UP001236585"/>
    </source>
</evidence>
<dbReference type="InterPro" id="IPR013216">
    <property type="entry name" value="Methyltransf_11"/>
</dbReference>
<dbReference type="Proteomes" id="UP001236585">
    <property type="component" value="Chromosome"/>
</dbReference>
<name>A0ABY8VQD9_9MYCO</name>
<sequence length="277" mass="30790">MTITREGLLPNFAEHDEDSKNHLIESPIVPTDYVQRYLKHQLRERGINPAALRVLDVGCGRGDTVAWLCDAGFDAYGTDVSADYIDRGREYLTRVGADPARLRPMNPDFSYPFDDGAFDVVLSDQVLEHVADLGAFAAEVARVSAPGAGGLHIWDAKWRPIESHLRAPVVHWLPKGPLRRAAVSAALRLGLAAPYFTEFSVRERAEIFGRFSEDETFYRSVRSSVATIERHGLRCEAKASSQQKIGDRLPGAPAAALPLLGWLYRHMFSVYLQTVKS</sequence>
<dbReference type="GO" id="GO:0032259">
    <property type="term" value="P:methylation"/>
    <property type="evidence" value="ECO:0007669"/>
    <property type="project" value="UniProtKB-KW"/>
</dbReference>
<accession>A0ABY8VQD9</accession>